<sequence>MPQTTVSKVRSIASHLSKLSDQSIELYIEDAVLELEDWEYDDKYQEKMERYMAAHFATLDHPKAISEAVKGLGSKDYANKTGTEGLEITEYGKELLRIMKKSQGPTFMVFS</sequence>
<dbReference type="Pfam" id="PF13262">
    <property type="entry name" value="DUF4054"/>
    <property type="match status" value="1"/>
</dbReference>
<accession>A0A4R6LV60</accession>
<dbReference type="Proteomes" id="UP000295064">
    <property type="component" value="Unassembled WGS sequence"/>
</dbReference>
<gene>
    <name evidence="1" type="ORF">DFR79_106159</name>
</gene>
<evidence type="ECO:0000313" key="1">
    <source>
        <dbReference type="EMBL" id="TDO92346.1"/>
    </source>
</evidence>
<organism evidence="1 2">
    <name type="scientific">Halanaerobium saccharolyticum</name>
    <dbReference type="NCBI Taxonomy" id="43595"/>
    <lineage>
        <taxon>Bacteria</taxon>
        <taxon>Bacillati</taxon>
        <taxon>Bacillota</taxon>
        <taxon>Clostridia</taxon>
        <taxon>Halanaerobiales</taxon>
        <taxon>Halanaerobiaceae</taxon>
        <taxon>Halanaerobium</taxon>
    </lineage>
</organism>
<comment type="caution">
    <text evidence="1">The sequence shown here is derived from an EMBL/GenBank/DDBJ whole genome shotgun (WGS) entry which is preliminary data.</text>
</comment>
<protein>
    <submittedName>
        <fullName evidence="1">Uncharacterized protein DUF4054</fullName>
    </submittedName>
</protein>
<evidence type="ECO:0000313" key="2">
    <source>
        <dbReference type="Proteomes" id="UP000295064"/>
    </source>
</evidence>
<proteinExistence type="predicted"/>
<reference evidence="1 2" key="1">
    <citation type="submission" date="2019-03" db="EMBL/GenBank/DDBJ databases">
        <title>Subsurface microbial communities from deep shales in Ohio and West Virginia, USA.</title>
        <authorList>
            <person name="Wrighton K."/>
        </authorList>
    </citation>
    <scope>NUCLEOTIDE SEQUENCE [LARGE SCALE GENOMIC DNA]</scope>
    <source>
        <strain evidence="1 2">MA284_T2</strain>
    </source>
</reference>
<dbReference type="InterPro" id="IPR025127">
    <property type="entry name" value="DUF4054"/>
</dbReference>
<name>A0A4R6LV60_9FIRM</name>
<dbReference type="EMBL" id="SNWX01000006">
    <property type="protein sequence ID" value="TDO92346.1"/>
    <property type="molecule type" value="Genomic_DNA"/>
</dbReference>
<dbReference type="OrthoDB" id="2969819at2"/>
<dbReference type="RefSeq" id="WP_133514575.1">
    <property type="nucleotide sequence ID" value="NZ_SNWX01000006.1"/>
</dbReference>
<dbReference type="AlphaFoldDB" id="A0A4R6LV60"/>